<dbReference type="InterPro" id="IPR050611">
    <property type="entry name" value="ABCF"/>
</dbReference>
<dbReference type="PANTHER" id="PTHR19211">
    <property type="entry name" value="ATP-BINDING TRANSPORT PROTEIN-RELATED"/>
    <property type="match status" value="1"/>
</dbReference>
<organism evidence="9 10">
    <name type="scientific">Methylomarinovum caldicuralii</name>
    <dbReference type="NCBI Taxonomy" id="438856"/>
    <lineage>
        <taxon>Bacteria</taxon>
        <taxon>Pseudomonadati</taxon>
        <taxon>Pseudomonadota</taxon>
        <taxon>Gammaproteobacteria</taxon>
        <taxon>Methylococcales</taxon>
        <taxon>Methylothermaceae</taxon>
        <taxon>Methylomarinovum</taxon>
    </lineage>
</organism>
<keyword evidence="6" id="KW-0175">Coiled coil</keyword>
<dbReference type="InterPro" id="IPR032524">
    <property type="entry name" value="ABC_tran_C"/>
</dbReference>
<dbReference type="KEGG" id="mcau:MIT9_P0011"/>
<dbReference type="AlphaFoldDB" id="A0AAU9CKT7"/>
<dbReference type="Proteomes" id="UP001321825">
    <property type="component" value="Chromosome"/>
</dbReference>
<dbReference type="InterPro" id="IPR032781">
    <property type="entry name" value="ABC_tran_Xtn"/>
</dbReference>
<dbReference type="PANTHER" id="PTHR19211:SF14">
    <property type="entry name" value="ATP-BINDING CASSETTE SUB-FAMILY F MEMBER 1"/>
    <property type="match status" value="1"/>
</dbReference>
<dbReference type="SUPFAM" id="SSF52540">
    <property type="entry name" value="P-loop containing nucleoside triphosphate hydrolases"/>
    <property type="match status" value="2"/>
</dbReference>
<feature type="domain" description="ABC transporter" evidence="8">
    <location>
        <begin position="313"/>
        <end position="527"/>
    </location>
</feature>
<dbReference type="RefSeq" id="WP_317705427.1">
    <property type="nucleotide sequence ID" value="NZ_AP024714.1"/>
</dbReference>
<feature type="compositionally biased region" description="Basic and acidic residues" evidence="7">
    <location>
        <begin position="537"/>
        <end position="548"/>
    </location>
</feature>
<feature type="domain" description="ABC transporter" evidence="8">
    <location>
        <begin position="2"/>
        <end position="246"/>
    </location>
</feature>
<gene>
    <name evidence="9" type="ORF">MIT9_P0011</name>
</gene>
<evidence type="ECO:0000256" key="6">
    <source>
        <dbReference type="SAM" id="Coils"/>
    </source>
</evidence>
<feature type="coiled-coil region" evidence="6">
    <location>
        <begin position="84"/>
        <end position="111"/>
    </location>
</feature>
<dbReference type="FunFam" id="3.40.50.300:FF:000011">
    <property type="entry name" value="Putative ABC transporter ATP-binding component"/>
    <property type="match status" value="1"/>
</dbReference>
<dbReference type="SMART" id="SM00382">
    <property type="entry name" value="AAA"/>
    <property type="match status" value="2"/>
</dbReference>
<protein>
    <recommendedName>
        <fullName evidence="5">Probable ATP-binding protein YheS</fullName>
    </recommendedName>
</protein>
<dbReference type="InterPro" id="IPR017871">
    <property type="entry name" value="ABC_transporter-like_CS"/>
</dbReference>
<dbReference type="InterPro" id="IPR027417">
    <property type="entry name" value="P-loop_NTPase"/>
</dbReference>
<evidence type="ECO:0000256" key="7">
    <source>
        <dbReference type="SAM" id="MobiDB-lite"/>
    </source>
</evidence>
<dbReference type="Pfam" id="PF12848">
    <property type="entry name" value="ABC_tran_Xtn"/>
    <property type="match status" value="1"/>
</dbReference>
<keyword evidence="1" id="KW-0677">Repeat</keyword>
<dbReference type="GO" id="GO:0016887">
    <property type="term" value="F:ATP hydrolysis activity"/>
    <property type="evidence" value="ECO:0007669"/>
    <property type="project" value="InterPro"/>
</dbReference>
<dbReference type="GO" id="GO:0003677">
    <property type="term" value="F:DNA binding"/>
    <property type="evidence" value="ECO:0007669"/>
    <property type="project" value="InterPro"/>
</dbReference>
<comment type="similarity">
    <text evidence="4">Belongs to the ABC transporter superfamily. ABCF family. YheS subfamily.</text>
</comment>
<dbReference type="GO" id="GO:0005524">
    <property type="term" value="F:ATP binding"/>
    <property type="evidence" value="ECO:0007669"/>
    <property type="project" value="UniProtKB-KW"/>
</dbReference>
<keyword evidence="3 9" id="KW-0067">ATP-binding</keyword>
<evidence type="ECO:0000313" key="10">
    <source>
        <dbReference type="Proteomes" id="UP001321825"/>
    </source>
</evidence>
<dbReference type="FunFam" id="3.40.50.300:FF:002053">
    <property type="entry name" value="ABC transporter ATP-binding protein"/>
    <property type="match status" value="1"/>
</dbReference>
<accession>A0AAU9CKT7</accession>
<dbReference type="EMBL" id="AP024714">
    <property type="protein sequence ID" value="BCX80438.1"/>
    <property type="molecule type" value="Genomic_DNA"/>
</dbReference>
<keyword evidence="2" id="KW-0547">Nucleotide-binding</keyword>
<dbReference type="Gene3D" id="1.10.287.380">
    <property type="entry name" value="Valyl-tRNA synthetase, C-terminal domain"/>
    <property type="match status" value="1"/>
</dbReference>
<dbReference type="PROSITE" id="PS00211">
    <property type="entry name" value="ABC_TRANSPORTER_1"/>
    <property type="match status" value="2"/>
</dbReference>
<dbReference type="Pfam" id="PF16326">
    <property type="entry name" value="ABC_tran_CTD"/>
    <property type="match status" value="1"/>
</dbReference>
<dbReference type="Gene3D" id="3.40.50.300">
    <property type="entry name" value="P-loop containing nucleotide triphosphate hydrolases"/>
    <property type="match status" value="2"/>
</dbReference>
<evidence type="ECO:0000259" key="8">
    <source>
        <dbReference type="PROSITE" id="PS50893"/>
    </source>
</evidence>
<evidence type="ECO:0000256" key="3">
    <source>
        <dbReference type="ARBA" id="ARBA00022840"/>
    </source>
</evidence>
<evidence type="ECO:0000313" key="9">
    <source>
        <dbReference type="EMBL" id="BCX80438.1"/>
    </source>
</evidence>
<dbReference type="PROSITE" id="PS50893">
    <property type="entry name" value="ABC_TRANSPORTER_2"/>
    <property type="match status" value="2"/>
</dbReference>
<sequence>MLSFHDVSLRRGARLLFAHADFTVQRGDKTGLVGANGAGKSSLLGLICGELTPDSGHIRMPPGLVIAAVSQEIAALERPALEFVLDGDRELRRLEAELRQAEADGDGLRQAELHARLEAIGGYQAKARAARLLAGLGFSQDDLSRPVAEFSGGWRMRLNLAQALMCRSDLLLLDEPTNHLDLDAVIWLQEWLNRYPGTLLLISHDRDFLDETCDHILHIDHGQVRHYSGNYSAFEKLRAQALAQQQAAWRRQQQERQRLQQFVNRFRAKATKARQAQSRIKMLERLEEIAPAHVDSPFRFRLRRPEHLPFPLLRLERVRAGYPARTILREVDFHLDPGDRIGLLGPNGAGKSTLIKTLAGRLPPLAGELETAEQLKIGYFAQHQLEQLDPDRTALEHLQHLDRSAEEQKLRAFLGGFGFSGERATTPVATFSGGEKARLALGLIVYQRPNLLLLDEPTNHLDLEMRHALTLALQDYEGALVLVSHDRHLLRTTTDRFWLVADGRVRPYDGDLEDYRRWLLQQRNLGDAPKPQRAAPSRRDLRREEARRRQQLQPLKQALAKAEADYERLSAEQAGLEAQLADPGLYQEDAREQLQTLLKRKGEIDRQLAEAEAAWLAAEERLEQARRTQV</sequence>
<evidence type="ECO:0000256" key="4">
    <source>
        <dbReference type="ARBA" id="ARBA00061571"/>
    </source>
</evidence>
<keyword evidence="10" id="KW-1185">Reference proteome</keyword>
<dbReference type="Pfam" id="PF00005">
    <property type="entry name" value="ABC_tran"/>
    <property type="match status" value="2"/>
</dbReference>
<evidence type="ECO:0000256" key="2">
    <source>
        <dbReference type="ARBA" id="ARBA00022741"/>
    </source>
</evidence>
<proteinExistence type="inferred from homology"/>
<dbReference type="CDD" id="cd03221">
    <property type="entry name" value="ABCF_EF-3"/>
    <property type="match status" value="2"/>
</dbReference>
<feature type="region of interest" description="Disordered" evidence="7">
    <location>
        <begin position="526"/>
        <end position="554"/>
    </location>
</feature>
<dbReference type="InterPro" id="IPR003439">
    <property type="entry name" value="ABC_transporter-like_ATP-bd"/>
</dbReference>
<evidence type="ECO:0000256" key="5">
    <source>
        <dbReference type="ARBA" id="ARBA00069073"/>
    </source>
</evidence>
<dbReference type="InterPro" id="IPR037118">
    <property type="entry name" value="Val-tRNA_synth_C_sf"/>
</dbReference>
<reference evidence="10" key="1">
    <citation type="journal article" date="2024" name="Int. J. Syst. Evol. Microbiol.">
        <title>Methylomarinovum tepidoasis sp. nov., a moderately thermophilic methanotroph of the family Methylothermaceae isolated from a deep-sea hydrothermal field.</title>
        <authorList>
            <person name="Hirayama H."/>
            <person name="Takaki Y."/>
            <person name="Abe M."/>
            <person name="Miyazaki M."/>
            <person name="Uematsu K."/>
            <person name="Matsui Y."/>
            <person name="Takai K."/>
        </authorList>
    </citation>
    <scope>NUCLEOTIDE SEQUENCE [LARGE SCALE GENOMIC DNA]</scope>
    <source>
        <strain evidence="10">IT-9</strain>
    </source>
</reference>
<name>A0AAU9CKT7_9GAMM</name>
<evidence type="ECO:0000256" key="1">
    <source>
        <dbReference type="ARBA" id="ARBA00022737"/>
    </source>
</evidence>
<dbReference type="InterPro" id="IPR003593">
    <property type="entry name" value="AAA+_ATPase"/>
</dbReference>